<evidence type="ECO:0000313" key="3">
    <source>
        <dbReference type="Proteomes" id="UP001154282"/>
    </source>
</evidence>
<feature type="region of interest" description="Disordered" evidence="1">
    <location>
        <begin position="1"/>
        <end position="43"/>
    </location>
</feature>
<dbReference type="EMBL" id="CAMGYJ010000005">
    <property type="protein sequence ID" value="CAI0425058.1"/>
    <property type="molecule type" value="Genomic_DNA"/>
</dbReference>
<organism evidence="2 3">
    <name type="scientific">Linum tenue</name>
    <dbReference type="NCBI Taxonomy" id="586396"/>
    <lineage>
        <taxon>Eukaryota</taxon>
        <taxon>Viridiplantae</taxon>
        <taxon>Streptophyta</taxon>
        <taxon>Embryophyta</taxon>
        <taxon>Tracheophyta</taxon>
        <taxon>Spermatophyta</taxon>
        <taxon>Magnoliopsida</taxon>
        <taxon>eudicotyledons</taxon>
        <taxon>Gunneridae</taxon>
        <taxon>Pentapetalae</taxon>
        <taxon>rosids</taxon>
        <taxon>fabids</taxon>
        <taxon>Malpighiales</taxon>
        <taxon>Linaceae</taxon>
        <taxon>Linum</taxon>
    </lineage>
</organism>
<dbReference type="AlphaFoldDB" id="A0AAV0KTH1"/>
<comment type="caution">
    <text evidence="2">The sequence shown here is derived from an EMBL/GenBank/DDBJ whole genome shotgun (WGS) entry which is preliminary data.</text>
</comment>
<dbReference type="Proteomes" id="UP001154282">
    <property type="component" value="Unassembled WGS sequence"/>
</dbReference>
<keyword evidence="3" id="KW-1185">Reference proteome</keyword>
<gene>
    <name evidence="2" type="ORF">LITE_LOCUS20207</name>
</gene>
<proteinExistence type="predicted"/>
<protein>
    <submittedName>
        <fullName evidence="2">Uncharacterized protein</fullName>
    </submittedName>
</protein>
<sequence>METGNMYARPSHRVPAPGGVRATEPDLPPVNTTQPPTTQLESP</sequence>
<name>A0AAV0KTH1_9ROSI</name>
<reference evidence="2" key="1">
    <citation type="submission" date="2022-08" db="EMBL/GenBank/DDBJ databases">
        <authorList>
            <person name="Gutierrez-Valencia J."/>
        </authorList>
    </citation>
    <scope>NUCLEOTIDE SEQUENCE</scope>
</reference>
<evidence type="ECO:0000313" key="2">
    <source>
        <dbReference type="EMBL" id="CAI0425058.1"/>
    </source>
</evidence>
<evidence type="ECO:0000256" key="1">
    <source>
        <dbReference type="SAM" id="MobiDB-lite"/>
    </source>
</evidence>
<feature type="compositionally biased region" description="Low complexity" evidence="1">
    <location>
        <begin position="29"/>
        <end position="43"/>
    </location>
</feature>
<accession>A0AAV0KTH1</accession>